<dbReference type="EMBL" id="FOMX01000054">
    <property type="protein sequence ID" value="SFF36582.1"/>
    <property type="molecule type" value="Genomic_DNA"/>
</dbReference>
<proteinExistence type="predicted"/>
<protein>
    <recommendedName>
        <fullName evidence="2">IgGFc-binding protein N-terminal domain-containing protein</fullName>
    </recommendedName>
</protein>
<gene>
    <name evidence="3" type="ORF">SAMN02745121_08402</name>
</gene>
<keyword evidence="4" id="KW-1185">Reference proteome</keyword>
<evidence type="ECO:0000313" key="3">
    <source>
        <dbReference type="EMBL" id="SFF36582.1"/>
    </source>
</evidence>
<feature type="region of interest" description="Disordered" evidence="1">
    <location>
        <begin position="29"/>
        <end position="94"/>
    </location>
</feature>
<dbReference type="RefSeq" id="WP_143141425.1">
    <property type="nucleotide sequence ID" value="NZ_FOMX01000054.1"/>
</dbReference>
<dbReference type="OrthoDB" id="5503392at2"/>
<dbReference type="InterPro" id="IPR035234">
    <property type="entry name" value="IgGFc-bd_N"/>
</dbReference>
<dbReference type="Proteomes" id="UP000199400">
    <property type="component" value="Unassembled WGS sequence"/>
</dbReference>
<evidence type="ECO:0000259" key="2">
    <source>
        <dbReference type="Pfam" id="PF17517"/>
    </source>
</evidence>
<organism evidence="3 4">
    <name type="scientific">Nannocystis exedens</name>
    <dbReference type="NCBI Taxonomy" id="54"/>
    <lineage>
        <taxon>Bacteria</taxon>
        <taxon>Pseudomonadati</taxon>
        <taxon>Myxococcota</taxon>
        <taxon>Polyangia</taxon>
        <taxon>Nannocystales</taxon>
        <taxon>Nannocystaceae</taxon>
        <taxon>Nannocystis</taxon>
    </lineage>
</organism>
<evidence type="ECO:0000313" key="4">
    <source>
        <dbReference type="Proteomes" id="UP000199400"/>
    </source>
</evidence>
<dbReference type="STRING" id="54.SAMN02745121_08402"/>
<dbReference type="PANTHER" id="PTHR46534:SF1">
    <property type="entry name" value="IGGFC-BINDING PROTEIN N-TERMINAL DOMAIN-CONTAINING PROTEIN"/>
    <property type="match status" value="1"/>
</dbReference>
<accession>A0A1I2I2V6</accession>
<feature type="compositionally biased region" description="Low complexity" evidence="1">
    <location>
        <begin position="62"/>
        <end position="94"/>
    </location>
</feature>
<sequence>MSLPHRLCRTSLLYTCCLAACGDESSAIASANDGSSDDSTTTATNTSTDPDPGPVTTSPEIPTTGGPVGTETGTGTTTTGAPATSTTGATGTTGEPCDRGEVVCDGDVAQVCDGMGGFSDETRCPGACIAGTGCAVCEPGAATCDGEILKLCNDDGTAEHEVECDGVQGLACDADSRRCVGACAPDVLGASSLGCDFYPTVTANSVKDKFAFAVVVANAGDSPAHLEIDKGPALVLMDTVAPHSLGVFELPWDIELKAGSDVPASLMDVDGAYRLRSDAPVTVTQFSPIEFGVEPLDMAASNDASLLFPAHAWSTDYVVAAYNSVFYEAGDEKPGFYAVTASEDGTTVTLFPSATGDAVLPGAGVQADGTGQVVLDRGDVLEVFSQRTGQNPSTADVTGTRITADKPIQVIGGHVCTQVPHSLKACDHLEESMLPVDALAEQYVVTAPRSTLAGLPRHQMVRIIATEANTQLGYDPPQPGAPTTIAEAGDYAEIAATDQDFMITASAKVVVAQYMRSQKAGGGLGDPSLLLAVPPERFRDSYLFHTPSGFEGTFVGIVAPLGAEVTLDGLVVADFEPIGATQYGVARVELTANPAGQHEVAADVPVGVSVYGTGFCTSYWYPAGVELGS</sequence>
<dbReference type="Pfam" id="PF17517">
    <property type="entry name" value="IgGFc_binding"/>
    <property type="match status" value="1"/>
</dbReference>
<dbReference type="PANTHER" id="PTHR46534">
    <property type="entry name" value="IGGFC_BINDING DOMAIN-CONTAINING PROTEIN"/>
    <property type="match status" value="1"/>
</dbReference>
<name>A0A1I2I2V6_9BACT</name>
<dbReference type="AlphaFoldDB" id="A0A1I2I2V6"/>
<feature type="compositionally biased region" description="Low complexity" evidence="1">
    <location>
        <begin position="29"/>
        <end position="49"/>
    </location>
</feature>
<evidence type="ECO:0000256" key="1">
    <source>
        <dbReference type="SAM" id="MobiDB-lite"/>
    </source>
</evidence>
<reference evidence="4" key="1">
    <citation type="submission" date="2016-10" db="EMBL/GenBank/DDBJ databases">
        <authorList>
            <person name="Varghese N."/>
            <person name="Submissions S."/>
        </authorList>
    </citation>
    <scope>NUCLEOTIDE SEQUENCE [LARGE SCALE GENOMIC DNA]</scope>
    <source>
        <strain evidence="4">ATCC 25963</strain>
    </source>
</reference>
<feature type="domain" description="IgGFc-binding protein N-terminal" evidence="2">
    <location>
        <begin position="303"/>
        <end position="612"/>
    </location>
</feature>